<dbReference type="Pfam" id="PF13384">
    <property type="entry name" value="HTH_23"/>
    <property type="match status" value="1"/>
</dbReference>
<proteinExistence type="predicted"/>
<organism evidence="1 2">
    <name type="scientific">Parendozoicomonas callyspongiae</name>
    <dbReference type="NCBI Taxonomy" id="2942213"/>
    <lineage>
        <taxon>Bacteria</taxon>
        <taxon>Pseudomonadati</taxon>
        <taxon>Pseudomonadota</taxon>
        <taxon>Gammaproteobacteria</taxon>
        <taxon>Oceanospirillales</taxon>
        <taxon>Endozoicomonadaceae</taxon>
        <taxon>Parendozoicomonas</taxon>
    </lineage>
</organism>
<protein>
    <submittedName>
        <fullName evidence="1">Helix-turn-helix domain-containing protein</fullName>
    </submittedName>
</protein>
<dbReference type="RefSeq" id="WP_249701977.1">
    <property type="nucleotide sequence ID" value="NZ_JAMFLX010000096.1"/>
</dbReference>
<reference evidence="1 2" key="1">
    <citation type="submission" date="2022-05" db="EMBL/GenBank/DDBJ databases">
        <authorList>
            <person name="Park J.-S."/>
        </authorList>
    </citation>
    <scope>NUCLEOTIDE SEQUENCE [LARGE SCALE GENOMIC DNA]</scope>
    <source>
        <strain evidence="1 2">2012CJ34-2</strain>
    </source>
</reference>
<evidence type="ECO:0000313" key="1">
    <source>
        <dbReference type="EMBL" id="MCL6272285.1"/>
    </source>
</evidence>
<gene>
    <name evidence="1" type="ORF">M3P05_20425</name>
</gene>
<dbReference type="Proteomes" id="UP001203338">
    <property type="component" value="Unassembled WGS sequence"/>
</dbReference>
<accession>A0ABT0PLL9</accession>
<sequence length="137" mass="15500">MMKKIVTPITDSAIIDTLKYAMRNGPLPYVRERAHAVLLSSKGYSLAQIADIFGVQYQTISQWVDDWECLGIQGLYKDHGGGKPTIYNDQEIERLAELIAEEPRRISYAQAKLEEETGKRASLKTLKRAAKKNRFGI</sequence>
<dbReference type="InterPro" id="IPR009057">
    <property type="entry name" value="Homeodomain-like_sf"/>
</dbReference>
<comment type="caution">
    <text evidence="1">The sequence shown here is derived from an EMBL/GenBank/DDBJ whole genome shotgun (WGS) entry which is preliminary data.</text>
</comment>
<evidence type="ECO:0000313" key="2">
    <source>
        <dbReference type="Proteomes" id="UP001203338"/>
    </source>
</evidence>
<keyword evidence="2" id="KW-1185">Reference proteome</keyword>
<dbReference type="SUPFAM" id="SSF46689">
    <property type="entry name" value="Homeodomain-like"/>
    <property type="match status" value="1"/>
</dbReference>
<dbReference type="EMBL" id="JAMFLX010000096">
    <property type="protein sequence ID" value="MCL6272285.1"/>
    <property type="molecule type" value="Genomic_DNA"/>
</dbReference>
<name>A0ABT0PLL9_9GAMM</name>